<feature type="transmembrane region" description="Helical" evidence="1">
    <location>
        <begin position="112"/>
        <end position="132"/>
    </location>
</feature>
<feature type="transmembrane region" description="Helical" evidence="1">
    <location>
        <begin position="173"/>
        <end position="191"/>
    </location>
</feature>
<organism evidence="2 3">
    <name type="scientific">Candidatus Nitronauta litoralis</name>
    <dbReference type="NCBI Taxonomy" id="2705533"/>
    <lineage>
        <taxon>Bacteria</taxon>
        <taxon>Pseudomonadati</taxon>
        <taxon>Nitrospinota/Tectimicrobiota group</taxon>
        <taxon>Nitrospinota</taxon>
        <taxon>Nitrospinia</taxon>
        <taxon>Nitrospinales</taxon>
        <taxon>Nitrospinaceae</taxon>
        <taxon>Candidatus Nitronauta</taxon>
    </lineage>
</organism>
<dbReference type="Proteomes" id="UP000594688">
    <property type="component" value="Chromosome"/>
</dbReference>
<keyword evidence="1" id="KW-0812">Transmembrane</keyword>
<evidence type="ECO:0000313" key="2">
    <source>
        <dbReference type="EMBL" id="QPJ61488.1"/>
    </source>
</evidence>
<name>A0A7T0G031_9BACT</name>
<feature type="transmembrane region" description="Helical" evidence="1">
    <location>
        <begin position="43"/>
        <end position="66"/>
    </location>
</feature>
<feature type="transmembrane region" description="Helical" evidence="1">
    <location>
        <begin position="144"/>
        <end position="161"/>
    </location>
</feature>
<dbReference type="EMBL" id="CP048685">
    <property type="protein sequence ID" value="QPJ61488.1"/>
    <property type="molecule type" value="Genomic_DNA"/>
</dbReference>
<evidence type="ECO:0000256" key="1">
    <source>
        <dbReference type="SAM" id="Phobius"/>
    </source>
</evidence>
<evidence type="ECO:0000313" key="3">
    <source>
        <dbReference type="Proteomes" id="UP000594688"/>
    </source>
</evidence>
<protein>
    <submittedName>
        <fullName evidence="2">Ceramidase</fullName>
    </submittedName>
</protein>
<sequence>MALRRRVEILLSLLAVSIIFALLADPIPQDVHYHHFADFQNYLGVPFCGNVFSNLPFLLIGTWGLLFTINNRDNREVFHDSREWINWAVAFFGIALVGPGSAYYHLAPDNATLLWDRLPIGIGFMGLYAAVISERVDTDLGLKLLPWLVALGIGTVLYWHFTEQAGSGDLRPYAVVQFFPLLTIPIMLHWFPGQYGHAHCLWKLILWYGFAKVLEHFDAGVYTLTGNLVSGHTLKHLAAAVGCYHLINYLSKRLTFSPQQRI</sequence>
<feature type="transmembrane region" description="Helical" evidence="1">
    <location>
        <begin position="87"/>
        <end position="106"/>
    </location>
</feature>
<dbReference type="AlphaFoldDB" id="A0A7T0G031"/>
<dbReference type="PANTHER" id="PTHR34368:SF1">
    <property type="entry name" value="OS01G0962200 PROTEIN"/>
    <property type="match status" value="1"/>
</dbReference>
<keyword evidence="1" id="KW-0472">Membrane</keyword>
<dbReference type="KEGG" id="nli:G3M70_06135"/>
<accession>A0A7T0G031</accession>
<keyword evidence="1" id="KW-1133">Transmembrane helix</keyword>
<reference evidence="2 3" key="1">
    <citation type="submission" date="2020-02" db="EMBL/GenBank/DDBJ databases">
        <title>Genomic and physiological characterization of two novel Nitrospinaceae genera.</title>
        <authorList>
            <person name="Mueller A.J."/>
            <person name="Jung M.-Y."/>
            <person name="Strachan C.R."/>
            <person name="Herbold C.W."/>
            <person name="Kirkegaard R.H."/>
            <person name="Daims H."/>
        </authorList>
    </citation>
    <scope>NUCLEOTIDE SEQUENCE [LARGE SCALE GENOMIC DNA]</scope>
    <source>
        <strain evidence="2">EB</strain>
    </source>
</reference>
<gene>
    <name evidence="2" type="ORF">G3M70_06135</name>
</gene>
<proteinExistence type="predicted"/>
<dbReference type="PANTHER" id="PTHR34368">
    <property type="entry name" value="OS01G0962200 PROTEIN"/>
    <property type="match status" value="1"/>
</dbReference>